<sequence precursor="true">MNHPKSANLNCFRHIAVLVLSALTPNAIVAAADAEWVLTKEVIQSHCVKCHGPSKQEGDIRLDDLRTNIAEDRSRWILVRDQLRDGLMPPEKEPPIEDKKRQTILEWLSQQTSRQKYSLPNEGNLIPHDLLFSKPAIALASSPARVWRLSPDGYKGFVTEVHRGRTDGIVQPFTVIPERGIKDFAELYAIDEPSTEVLLRNADLIVAGQTAHEIKEGKLQGKNDTIGEFVKLMDPTREPARSQLESAVQTQFRLAIGRKADAQEIERFLALYEKCATAGDRPAAVKTMLAAVLVRADAMYRLERGAAGADGSSRRMLSPLELARAVSLALGDRREGGMMQAVEKGQLLTKEEAATHVRRILDDPKIKKPGLLRFFREYFEYHRAPDVFKDKPRDKIKHVPHILVSDTDRLVLHILEQDREVLRELLTTQLSFVNYNTKVDKSKQDRPLVGVPFDVVPPPDKNPKNKPEWLGGVDTVYGFAEWPKEQPTLLPEDQRIGILMQPSWLIAWSTNFDNDPVRRGRWLRERLLGGTVPDLPIGVVAQVPDDPQFTFRERLKVTREAKCWKCHQQMDELGLPFENFDHYGRYRTTETVRDLEATEKNVDKKGKPLGPVNREVPLDTSGAIANSGDQRLDGEVGDPREMLRRLADSDRVRQVFVRHVFRYFLGRNETLDDAFTLQEADRAYRESGGSFKALLVSLLTSDSFLFRSDLPHSTEPIPKAVQSTTSGVQE</sequence>
<dbReference type="InterPro" id="IPR013042">
    <property type="entry name" value="DUF1592"/>
</dbReference>
<feature type="domain" description="DUF1588" evidence="4">
    <location>
        <begin position="495"/>
        <end position="590"/>
    </location>
</feature>
<gene>
    <name evidence="7" type="ORF">ETAA8_36910</name>
</gene>
<dbReference type="Pfam" id="PF07624">
    <property type="entry name" value="PSD2"/>
    <property type="match status" value="1"/>
</dbReference>
<dbReference type="InterPro" id="IPR011429">
    <property type="entry name" value="Cyt_c_Planctomycete-type"/>
</dbReference>
<dbReference type="SUPFAM" id="SSF46626">
    <property type="entry name" value="Cytochrome c"/>
    <property type="match status" value="1"/>
</dbReference>
<evidence type="ECO:0000256" key="2">
    <source>
        <dbReference type="SAM" id="SignalP"/>
    </source>
</evidence>
<dbReference type="GO" id="GO:0020037">
    <property type="term" value="F:heme binding"/>
    <property type="evidence" value="ECO:0007669"/>
    <property type="project" value="InterPro"/>
</dbReference>
<reference evidence="7 8" key="1">
    <citation type="submission" date="2019-02" db="EMBL/GenBank/DDBJ databases">
        <title>Deep-cultivation of Planctomycetes and their phenomic and genomic characterization uncovers novel biology.</title>
        <authorList>
            <person name="Wiegand S."/>
            <person name="Jogler M."/>
            <person name="Boedeker C."/>
            <person name="Pinto D."/>
            <person name="Vollmers J."/>
            <person name="Rivas-Marin E."/>
            <person name="Kohn T."/>
            <person name="Peeters S.H."/>
            <person name="Heuer A."/>
            <person name="Rast P."/>
            <person name="Oberbeckmann S."/>
            <person name="Bunk B."/>
            <person name="Jeske O."/>
            <person name="Meyerdierks A."/>
            <person name="Storesund J.E."/>
            <person name="Kallscheuer N."/>
            <person name="Luecker S."/>
            <person name="Lage O.M."/>
            <person name="Pohl T."/>
            <person name="Merkel B.J."/>
            <person name="Hornburger P."/>
            <person name="Mueller R.-W."/>
            <person name="Bruemmer F."/>
            <person name="Labrenz M."/>
            <person name="Spormann A.M."/>
            <person name="Op den Camp H."/>
            <person name="Overmann J."/>
            <person name="Amann R."/>
            <person name="Jetten M.S.M."/>
            <person name="Mascher T."/>
            <person name="Medema M.H."/>
            <person name="Devos D.P."/>
            <person name="Kaster A.-K."/>
            <person name="Ovreas L."/>
            <person name="Rohde M."/>
            <person name="Galperin M.Y."/>
            <person name="Jogler C."/>
        </authorList>
    </citation>
    <scope>NUCLEOTIDE SEQUENCE [LARGE SCALE GENOMIC DNA]</scope>
    <source>
        <strain evidence="7 8">ETA_A8</strain>
    </source>
</reference>
<dbReference type="Pfam" id="PF07627">
    <property type="entry name" value="PSCyt3"/>
    <property type="match status" value="1"/>
</dbReference>
<evidence type="ECO:0000313" key="7">
    <source>
        <dbReference type="EMBL" id="QDU28588.1"/>
    </source>
</evidence>
<dbReference type="Pfam" id="PF07631">
    <property type="entry name" value="PSD4"/>
    <property type="match status" value="1"/>
</dbReference>
<feature type="signal peptide" evidence="2">
    <location>
        <begin position="1"/>
        <end position="30"/>
    </location>
</feature>
<evidence type="ECO:0000259" key="4">
    <source>
        <dbReference type="Pfam" id="PF07627"/>
    </source>
</evidence>
<organism evidence="7 8">
    <name type="scientific">Anatilimnocola aggregata</name>
    <dbReference type="NCBI Taxonomy" id="2528021"/>
    <lineage>
        <taxon>Bacteria</taxon>
        <taxon>Pseudomonadati</taxon>
        <taxon>Planctomycetota</taxon>
        <taxon>Planctomycetia</taxon>
        <taxon>Pirellulales</taxon>
        <taxon>Pirellulaceae</taxon>
        <taxon>Anatilimnocola</taxon>
    </lineage>
</organism>
<name>A0A517YED4_9BACT</name>
<feature type="domain" description="Cytochrome C Planctomycete-type" evidence="6">
    <location>
        <begin position="47"/>
        <end position="91"/>
    </location>
</feature>
<dbReference type="Proteomes" id="UP000315017">
    <property type="component" value="Chromosome"/>
</dbReference>
<dbReference type="RefSeq" id="WP_145091118.1">
    <property type="nucleotide sequence ID" value="NZ_CP036274.1"/>
</dbReference>
<evidence type="ECO:0000313" key="8">
    <source>
        <dbReference type="Proteomes" id="UP000315017"/>
    </source>
</evidence>
<feature type="chain" id="PRO_5021775100" evidence="2">
    <location>
        <begin position="31"/>
        <end position="730"/>
    </location>
</feature>
<dbReference type="OrthoDB" id="221599at2"/>
<evidence type="ECO:0000259" key="5">
    <source>
        <dbReference type="Pfam" id="PF07631"/>
    </source>
</evidence>
<dbReference type="EMBL" id="CP036274">
    <property type="protein sequence ID" value="QDU28588.1"/>
    <property type="molecule type" value="Genomic_DNA"/>
</dbReference>
<feature type="domain" description="DUF1592" evidence="5">
    <location>
        <begin position="317"/>
        <end position="435"/>
    </location>
</feature>
<evidence type="ECO:0000259" key="6">
    <source>
        <dbReference type="Pfam" id="PF07635"/>
    </source>
</evidence>
<feature type="domain" description="DUF1585" evidence="3">
    <location>
        <begin position="636"/>
        <end position="704"/>
    </location>
</feature>
<accession>A0A517YED4</accession>
<dbReference type="InterPro" id="IPR011478">
    <property type="entry name" value="DUF1585"/>
</dbReference>
<dbReference type="Pfam" id="PF07635">
    <property type="entry name" value="PSCyt1"/>
    <property type="match status" value="1"/>
</dbReference>
<keyword evidence="2" id="KW-0732">Signal</keyword>
<feature type="region of interest" description="Disordered" evidence="1">
    <location>
        <begin position="600"/>
        <end position="636"/>
    </location>
</feature>
<keyword evidence="8" id="KW-1185">Reference proteome</keyword>
<evidence type="ECO:0000259" key="3">
    <source>
        <dbReference type="Pfam" id="PF07624"/>
    </source>
</evidence>
<dbReference type="KEGG" id="aagg:ETAA8_36910"/>
<evidence type="ECO:0000256" key="1">
    <source>
        <dbReference type="SAM" id="MobiDB-lite"/>
    </source>
</evidence>
<protein>
    <submittedName>
        <fullName evidence="7">Planctomycete cytochrome C</fullName>
    </submittedName>
</protein>
<dbReference type="InterPro" id="IPR036909">
    <property type="entry name" value="Cyt_c-like_dom_sf"/>
</dbReference>
<dbReference type="AlphaFoldDB" id="A0A517YED4"/>
<dbReference type="InterPro" id="IPR013039">
    <property type="entry name" value="DUF1588"/>
</dbReference>
<dbReference type="GO" id="GO:0009055">
    <property type="term" value="F:electron transfer activity"/>
    <property type="evidence" value="ECO:0007669"/>
    <property type="project" value="InterPro"/>
</dbReference>
<proteinExistence type="predicted"/>